<evidence type="ECO:0000313" key="2">
    <source>
        <dbReference type="EMBL" id="SCM68363.1"/>
    </source>
</evidence>
<accession>A0A1M4N0N2</accession>
<dbReference type="NCBIfam" id="NF046100">
    <property type="entry name" value="RSP_2648_fam_PIN"/>
    <property type="match status" value="1"/>
</dbReference>
<organism evidence="2 3">
    <name type="scientific">Donghicola eburneus</name>
    <dbReference type="NCBI Taxonomy" id="393278"/>
    <lineage>
        <taxon>Bacteria</taxon>
        <taxon>Pseudomonadati</taxon>
        <taxon>Pseudomonadota</taxon>
        <taxon>Alphaproteobacteria</taxon>
        <taxon>Rhodobacterales</taxon>
        <taxon>Roseobacteraceae</taxon>
        <taxon>Donghicola</taxon>
    </lineage>
</organism>
<dbReference type="RefSeq" id="WP_072706986.1">
    <property type="nucleotide sequence ID" value="NZ_FMJB01000055.1"/>
</dbReference>
<dbReference type="AlphaFoldDB" id="A0A1M4N0N2"/>
<evidence type="ECO:0000259" key="1">
    <source>
        <dbReference type="Pfam" id="PF13470"/>
    </source>
</evidence>
<dbReference type="Pfam" id="PF13470">
    <property type="entry name" value="PIN_3"/>
    <property type="match status" value="1"/>
</dbReference>
<dbReference type="InterPro" id="IPR029060">
    <property type="entry name" value="PIN-like_dom_sf"/>
</dbReference>
<dbReference type="InterPro" id="IPR002716">
    <property type="entry name" value="PIN_dom"/>
</dbReference>
<keyword evidence="3" id="KW-1185">Reference proteome</keyword>
<gene>
    <name evidence="2" type="ORF">KARMA_2581</name>
</gene>
<proteinExistence type="predicted"/>
<protein>
    <submittedName>
        <fullName evidence="2">PIN domain-containing protein</fullName>
    </submittedName>
</protein>
<sequence length="179" mass="19885">MKVLLDACVLYPTVMREVLIGSAKAGLYQPLWSDRILEEWRRAAARSGPVDGMQAEGEIALLRGAFPEASVQEFEHIEQRLYLPDSGDLHVLAAAIKGNADIIVTLNAKDFPRHTLAEEGIERLDSDQFMLRLCDDAPEAVGQVVETVRAAAEHMDDAPRDIRPLMKKARMPRLGKRLG</sequence>
<name>A0A1M4N0N2_9RHOB</name>
<reference evidence="3" key="1">
    <citation type="submission" date="2016-09" db="EMBL/GenBank/DDBJ databases">
        <authorList>
            <person name="Wibberg D."/>
        </authorList>
    </citation>
    <scope>NUCLEOTIDE SEQUENCE [LARGE SCALE GENOMIC DNA]</scope>
</reference>
<evidence type="ECO:0000313" key="3">
    <source>
        <dbReference type="Proteomes" id="UP000184085"/>
    </source>
</evidence>
<dbReference type="Proteomes" id="UP000184085">
    <property type="component" value="Unassembled WGS sequence"/>
</dbReference>
<feature type="domain" description="PIN" evidence="1">
    <location>
        <begin position="2"/>
        <end position="108"/>
    </location>
</feature>
<dbReference type="SUPFAM" id="SSF88723">
    <property type="entry name" value="PIN domain-like"/>
    <property type="match status" value="1"/>
</dbReference>
<dbReference type="EMBL" id="FMJB01000055">
    <property type="protein sequence ID" value="SCM68363.1"/>
    <property type="molecule type" value="Genomic_DNA"/>
</dbReference>